<dbReference type="EMBL" id="BGPR01022618">
    <property type="protein sequence ID" value="GBN89097.1"/>
    <property type="molecule type" value="Genomic_DNA"/>
</dbReference>
<dbReference type="Proteomes" id="UP000499080">
    <property type="component" value="Unassembled WGS sequence"/>
</dbReference>
<proteinExistence type="predicted"/>
<dbReference type="AlphaFoldDB" id="A0A4Y2SLV7"/>
<keyword evidence="2" id="KW-1185">Reference proteome</keyword>
<accession>A0A4Y2SLV7</accession>
<reference evidence="1 2" key="1">
    <citation type="journal article" date="2019" name="Sci. Rep.">
        <title>Orb-weaving spider Araneus ventricosus genome elucidates the spidroin gene catalogue.</title>
        <authorList>
            <person name="Kono N."/>
            <person name="Nakamura H."/>
            <person name="Ohtoshi R."/>
            <person name="Moran D.A.P."/>
            <person name="Shinohara A."/>
            <person name="Yoshida Y."/>
            <person name="Fujiwara M."/>
            <person name="Mori M."/>
            <person name="Tomita M."/>
            <person name="Arakawa K."/>
        </authorList>
    </citation>
    <scope>NUCLEOTIDE SEQUENCE [LARGE SCALE GENOMIC DNA]</scope>
</reference>
<name>A0A4Y2SLV7_ARAVE</name>
<sequence length="163" mass="19133">MDAKLYHCLKYKVNQVLPAIFADNMTKVVMEGYKVPWKMNFTTKDCFERFRTFYGSDILFDIEVVICPFYESTEQDPGLWHRNEYNFSKLLYGFKNEFGTDMAEKDEESLIFHCSILLYFSAMYFKEGLTNAPTMAFLEVYSLACLYLQQKSFTPELGSALCY</sequence>
<protein>
    <submittedName>
        <fullName evidence="1">Uncharacterized protein</fullName>
    </submittedName>
</protein>
<gene>
    <name evidence="1" type="ORF">AVEN_64184_1</name>
</gene>
<evidence type="ECO:0000313" key="2">
    <source>
        <dbReference type="Proteomes" id="UP000499080"/>
    </source>
</evidence>
<evidence type="ECO:0000313" key="1">
    <source>
        <dbReference type="EMBL" id="GBN89097.1"/>
    </source>
</evidence>
<comment type="caution">
    <text evidence="1">The sequence shown here is derived from an EMBL/GenBank/DDBJ whole genome shotgun (WGS) entry which is preliminary data.</text>
</comment>
<organism evidence="1 2">
    <name type="scientific">Araneus ventricosus</name>
    <name type="common">Orbweaver spider</name>
    <name type="synonym">Epeira ventricosa</name>
    <dbReference type="NCBI Taxonomy" id="182803"/>
    <lineage>
        <taxon>Eukaryota</taxon>
        <taxon>Metazoa</taxon>
        <taxon>Ecdysozoa</taxon>
        <taxon>Arthropoda</taxon>
        <taxon>Chelicerata</taxon>
        <taxon>Arachnida</taxon>
        <taxon>Araneae</taxon>
        <taxon>Araneomorphae</taxon>
        <taxon>Entelegynae</taxon>
        <taxon>Araneoidea</taxon>
        <taxon>Araneidae</taxon>
        <taxon>Araneus</taxon>
    </lineage>
</organism>